<dbReference type="RefSeq" id="WP_073050032.1">
    <property type="nucleotide sequence ID" value="NZ_FQZL01000021.1"/>
</dbReference>
<proteinExistence type="predicted"/>
<dbReference type="EMBL" id="FQZL01000021">
    <property type="protein sequence ID" value="SHJ46030.1"/>
    <property type="molecule type" value="Genomic_DNA"/>
</dbReference>
<dbReference type="OrthoDB" id="9810012at2"/>
<dbReference type="AlphaFoldDB" id="A0A1M6JH90"/>
<dbReference type="InterPro" id="IPR018247">
    <property type="entry name" value="EF_Hand_1_Ca_BS"/>
</dbReference>
<dbReference type="STRING" id="1121476.SAMN02745751_02629"/>
<sequence>MPQLSTHLHFSKLIAENADDDVHLCSFLLGIVSPDTFPDEESYYDYHFLKENDENGDDDIDVREFYERFNFKKMDKKTKSFVLGYYAHLWLDEYFKFNSSKLTLNNEFDLSDKDLGKSVKELMRLFDEEITGNYFDDIMEELEDFDLHLKLKSLKHVDIERSKKLLIETYHEEKPTDVHEELLDRKEYKSLMKKSVKRFFKSM</sequence>
<evidence type="ECO:0008006" key="3">
    <source>
        <dbReference type="Google" id="ProtNLM"/>
    </source>
</evidence>
<name>A0A1M6JH90_9FIRM</name>
<accession>A0A1M6JH90</accession>
<reference evidence="1 2" key="1">
    <citation type="submission" date="2016-11" db="EMBL/GenBank/DDBJ databases">
        <authorList>
            <person name="Jaros S."/>
            <person name="Januszkiewicz K."/>
            <person name="Wedrychowicz H."/>
        </authorList>
    </citation>
    <scope>NUCLEOTIDE SEQUENCE [LARGE SCALE GENOMIC DNA]</scope>
    <source>
        <strain evidence="1 2">DSM 17477</strain>
    </source>
</reference>
<organism evidence="1 2">
    <name type="scientific">Dethiosulfatibacter aminovorans DSM 17477</name>
    <dbReference type="NCBI Taxonomy" id="1121476"/>
    <lineage>
        <taxon>Bacteria</taxon>
        <taxon>Bacillati</taxon>
        <taxon>Bacillota</taxon>
        <taxon>Tissierellia</taxon>
        <taxon>Dethiosulfatibacter</taxon>
    </lineage>
</organism>
<gene>
    <name evidence="1" type="ORF">SAMN02745751_02629</name>
</gene>
<keyword evidence="2" id="KW-1185">Reference proteome</keyword>
<dbReference type="PROSITE" id="PS00018">
    <property type="entry name" value="EF_HAND_1"/>
    <property type="match status" value="1"/>
</dbReference>
<protein>
    <recommendedName>
        <fullName evidence="3">Zinc dependent phospholipase C</fullName>
    </recommendedName>
</protein>
<evidence type="ECO:0000313" key="2">
    <source>
        <dbReference type="Proteomes" id="UP000184052"/>
    </source>
</evidence>
<dbReference type="Proteomes" id="UP000184052">
    <property type="component" value="Unassembled WGS sequence"/>
</dbReference>
<evidence type="ECO:0000313" key="1">
    <source>
        <dbReference type="EMBL" id="SHJ46030.1"/>
    </source>
</evidence>